<dbReference type="Gene3D" id="2.40.370.10">
    <property type="entry name" value="AttH-like domain"/>
    <property type="match status" value="2"/>
</dbReference>
<evidence type="ECO:0000259" key="2">
    <source>
        <dbReference type="Pfam" id="PF07143"/>
    </source>
</evidence>
<keyword evidence="4" id="KW-1185">Reference proteome</keyword>
<reference evidence="3 4" key="1">
    <citation type="submission" date="2017-02" db="EMBL/GenBank/DDBJ databases">
        <authorList>
            <person name="Peterson S.W."/>
        </authorList>
    </citation>
    <scope>NUCLEOTIDE SEQUENCE [LARGE SCALE GENOMIC DNA]</scope>
    <source>
        <strain evidence="3 4">CECT 9027</strain>
    </source>
</reference>
<dbReference type="Proteomes" id="UP000189475">
    <property type="component" value="Unassembled WGS sequence"/>
</dbReference>
<dbReference type="RefSeq" id="WP_077313130.1">
    <property type="nucleotide sequence ID" value="NZ_AP024887.1"/>
</dbReference>
<evidence type="ECO:0000256" key="1">
    <source>
        <dbReference type="SAM" id="MobiDB-lite"/>
    </source>
</evidence>
<dbReference type="Pfam" id="PF17186">
    <property type="entry name" value="Lipocalin_9"/>
    <property type="match status" value="1"/>
</dbReference>
<dbReference type="STRING" id="1918946.VPAL9027_01164"/>
<accession>A0A1R4B2S5</accession>
<evidence type="ECO:0000313" key="4">
    <source>
        <dbReference type="Proteomes" id="UP000189475"/>
    </source>
</evidence>
<organism evidence="3 4">
    <name type="scientific">Vibrio palustris</name>
    <dbReference type="NCBI Taxonomy" id="1918946"/>
    <lineage>
        <taxon>Bacteria</taxon>
        <taxon>Pseudomonadati</taxon>
        <taxon>Pseudomonadota</taxon>
        <taxon>Gammaproteobacteria</taxon>
        <taxon>Vibrionales</taxon>
        <taxon>Vibrionaceae</taxon>
        <taxon>Vibrio</taxon>
    </lineage>
</organism>
<dbReference type="PANTHER" id="PTHR38591">
    <property type="entry name" value="HYDROLASE"/>
    <property type="match status" value="1"/>
</dbReference>
<dbReference type="OrthoDB" id="9770826at2"/>
<dbReference type="InterPro" id="IPR023374">
    <property type="entry name" value="AttH-like_dom_sf"/>
</dbReference>
<feature type="region of interest" description="Disordered" evidence="1">
    <location>
        <begin position="36"/>
        <end position="60"/>
    </location>
</feature>
<dbReference type="EMBL" id="FUFT01000002">
    <property type="protein sequence ID" value="SJL83215.1"/>
    <property type="molecule type" value="Genomic_DNA"/>
</dbReference>
<name>A0A1R4B2S5_9VIBR</name>
<dbReference type="InterPro" id="IPR010791">
    <property type="entry name" value="AttH_dom"/>
</dbReference>
<gene>
    <name evidence="3" type="ORF">VPAL9027_01164</name>
</gene>
<dbReference type="Pfam" id="PF07143">
    <property type="entry name" value="CrtC"/>
    <property type="match status" value="1"/>
</dbReference>
<proteinExistence type="predicted"/>
<protein>
    <submittedName>
        <fullName evidence="3">Hydroxyneurosporene synthase (CrtC)</fullName>
    </submittedName>
</protein>
<sequence>MVSRRVSIIAIVILLVLMSGIAYHLFMSHNETHPLSPSHNQHRGYSFTTSSDQDYPPISKRQDVTLPDGLRFHNNYQHEWWTLAANVTTEAGHRYGIHWQYIRLAHDTGEHPQLYLAQVTVSDRYHHWYAQRIARSGSGQAGLQVSPFDLWIDAWHFSGDNASPLPGQLEVMTNQWGMQLSLTSMSDVVLPGHQGLETWGKETPKQPLGESSLVGWQIPKVAIEGRIILPNQAEAIPVSGQAWLGKRWGNHLLGQPQTGRDWIVIHLVSGTTLSITRFREFDQAPQVKGVLTFNSGESVNLTAQDIQMTPTLMGVSGQSHHIPYQWHVVLPNYDMDFTVTAVNRNDWSPLLLPNWAGPINVSGSHAATGFMQLTGY</sequence>
<dbReference type="PANTHER" id="PTHR38591:SF1">
    <property type="entry name" value="BLL1000 PROTEIN"/>
    <property type="match status" value="1"/>
</dbReference>
<dbReference type="SUPFAM" id="SSF159245">
    <property type="entry name" value="AttH-like"/>
    <property type="match status" value="1"/>
</dbReference>
<evidence type="ECO:0000313" key="3">
    <source>
        <dbReference type="EMBL" id="SJL83215.1"/>
    </source>
</evidence>
<dbReference type="AlphaFoldDB" id="A0A1R4B2S5"/>
<feature type="domain" description="AttH" evidence="2">
    <location>
        <begin position="78"/>
        <end position="250"/>
    </location>
</feature>